<protein>
    <submittedName>
        <fullName evidence="1">Uncharacterized protein</fullName>
    </submittedName>
</protein>
<evidence type="ECO:0000313" key="1">
    <source>
        <dbReference type="EMBL" id="WDI30760.1"/>
    </source>
</evidence>
<proteinExistence type="predicted"/>
<gene>
    <name evidence="1" type="ORF">PUV54_12435</name>
</gene>
<reference evidence="1" key="1">
    <citation type="submission" date="2023-02" db="EMBL/GenBank/DDBJ databases">
        <title>Genome sequence of Hyphococcus flavus.</title>
        <authorList>
            <person name="Rong J.-C."/>
            <person name="Zhao Q."/>
            <person name="Yi M."/>
            <person name="Wu J.-Y."/>
        </authorList>
    </citation>
    <scope>NUCLEOTIDE SEQUENCE</scope>
    <source>
        <strain evidence="1">MCCC 1K03223</strain>
    </source>
</reference>
<dbReference type="RefSeq" id="WP_274492579.1">
    <property type="nucleotide sequence ID" value="NZ_CP118166.1"/>
</dbReference>
<dbReference type="KEGG" id="hfl:PUV54_12435"/>
<accession>A0AAF0CBE4</accession>
<dbReference type="Proteomes" id="UP001214043">
    <property type="component" value="Chromosome"/>
</dbReference>
<dbReference type="EMBL" id="CP118166">
    <property type="protein sequence ID" value="WDI30760.1"/>
    <property type="molecule type" value="Genomic_DNA"/>
</dbReference>
<dbReference type="AlphaFoldDB" id="A0AAF0CBE4"/>
<evidence type="ECO:0000313" key="2">
    <source>
        <dbReference type="Proteomes" id="UP001214043"/>
    </source>
</evidence>
<sequence>MDCDFGIMHRPWHKLAESYDEFASMRGEREWVSAHKALAALCRYIDASIMKDSLYGHTSMLTLSISQTAVEYPPPPTTPWLRIEPLEDGDIEFCYEDTKKKERQWRRVVQPKDTIARFQRFVDQLGWSTVPLSE</sequence>
<organism evidence="1 2">
    <name type="scientific">Hyphococcus flavus</name>
    <dbReference type="NCBI Taxonomy" id="1866326"/>
    <lineage>
        <taxon>Bacteria</taxon>
        <taxon>Pseudomonadati</taxon>
        <taxon>Pseudomonadota</taxon>
        <taxon>Alphaproteobacteria</taxon>
        <taxon>Parvularculales</taxon>
        <taxon>Parvularculaceae</taxon>
        <taxon>Hyphococcus</taxon>
    </lineage>
</organism>
<keyword evidence="2" id="KW-1185">Reference proteome</keyword>
<name>A0AAF0CBE4_9PROT</name>